<dbReference type="GO" id="GO:0071555">
    <property type="term" value="P:cell wall organization"/>
    <property type="evidence" value="ECO:0007669"/>
    <property type="project" value="UniProtKB-KW"/>
</dbReference>
<dbReference type="OMA" id="TAWYFKI"/>
<evidence type="ECO:0000256" key="3">
    <source>
        <dbReference type="ARBA" id="ARBA00022475"/>
    </source>
</evidence>
<dbReference type="InterPro" id="IPR004835">
    <property type="entry name" value="Chitin_synth"/>
</dbReference>
<evidence type="ECO:0000256" key="6">
    <source>
        <dbReference type="ARBA" id="ARBA00022692"/>
    </source>
</evidence>
<evidence type="ECO:0000256" key="7">
    <source>
        <dbReference type="ARBA" id="ARBA00022989"/>
    </source>
</evidence>
<dbReference type="AlphaFoldDB" id="D8M4J6"/>
<dbReference type="SUPFAM" id="SSF53448">
    <property type="entry name" value="Nucleotide-diphospho-sugar transferases"/>
    <property type="match status" value="1"/>
</dbReference>
<dbReference type="EMBL" id="FN668653">
    <property type="protein sequence ID" value="CBK22985.2"/>
    <property type="molecule type" value="Genomic_DNA"/>
</dbReference>
<feature type="transmembrane region" description="Helical" evidence="10">
    <location>
        <begin position="575"/>
        <end position="598"/>
    </location>
</feature>
<reference evidence="11" key="1">
    <citation type="submission" date="2010-02" db="EMBL/GenBank/DDBJ databases">
        <title>Sequencing and annotation of the Blastocystis hominis genome.</title>
        <authorList>
            <person name="Wincker P."/>
        </authorList>
    </citation>
    <scope>NUCLEOTIDE SEQUENCE</scope>
    <source>
        <strain evidence="11">Singapore isolate B</strain>
    </source>
</reference>
<accession>D8M4J6</accession>
<evidence type="ECO:0000313" key="11">
    <source>
        <dbReference type="EMBL" id="CBK22985.2"/>
    </source>
</evidence>
<dbReference type="GO" id="GO:0006031">
    <property type="term" value="P:chitin biosynthetic process"/>
    <property type="evidence" value="ECO:0007669"/>
    <property type="project" value="TreeGrafter"/>
</dbReference>
<evidence type="ECO:0000313" key="12">
    <source>
        <dbReference type="Proteomes" id="UP000008312"/>
    </source>
</evidence>
<dbReference type="Pfam" id="PF01644">
    <property type="entry name" value="Chitin_synth_1"/>
    <property type="match status" value="1"/>
</dbReference>
<dbReference type="GeneID" id="24920074"/>
<dbReference type="OrthoDB" id="26569at2759"/>
<dbReference type="PANTHER" id="PTHR22914">
    <property type="entry name" value="CHITIN SYNTHASE"/>
    <property type="match status" value="1"/>
</dbReference>
<evidence type="ECO:0000256" key="9">
    <source>
        <dbReference type="ARBA" id="ARBA00023316"/>
    </source>
</evidence>
<keyword evidence="12" id="KW-1185">Reference proteome</keyword>
<evidence type="ECO:0000256" key="10">
    <source>
        <dbReference type="SAM" id="Phobius"/>
    </source>
</evidence>
<evidence type="ECO:0000256" key="8">
    <source>
        <dbReference type="ARBA" id="ARBA00023136"/>
    </source>
</evidence>
<feature type="transmembrane region" description="Helical" evidence="10">
    <location>
        <begin position="503"/>
        <end position="527"/>
    </location>
</feature>
<organism evidence="11">
    <name type="scientific">Blastocystis hominis</name>
    <dbReference type="NCBI Taxonomy" id="12968"/>
    <lineage>
        <taxon>Eukaryota</taxon>
        <taxon>Sar</taxon>
        <taxon>Stramenopiles</taxon>
        <taxon>Bigyra</taxon>
        <taxon>Opalozoa</taxon>
        <taxon>Opalinata</taxon>
        <taxon>Blastocystidae</taxon>
        <taxon>Blastocystis</taxon>
    </lineage>
</organism>
<evidence type="ECO:0000256" key="5">
    <source>
        <dbReference type="ARBA" id="ARBA00022679"/>
    </source>
</evidence>
<keyword evidence="8 10" id="KW-0472">Membrane</keyword>
<sequence>MWGNTQSVSSSTDGSSSLEMQKLLSGATWRRVSKDVDYRPFFGDINSFNDPEYGIELFPGRKKPKVIVSVTMFNETYKELNDSIRGIADNIENLPEFSYGMTIDDIVVFVILDGREKMDESIFQFRQDTKHYLTEEDAKVMDVAIEDNRRRTKAWKRHMAVLRTKYSERDVIALTKRIPMLQLHLFKCNRLISKGSIANESYYTPFDIIFAVKENNMGKLNSHLWIMRGFARQLNPDFITLLDVGTKPMPTALIQLYNEMEENPQIGGCCGEILALNASKASPVQSSQFFEYKVSHFLDKAMESSFGYVSVLPGAFSSYRYEALQGTPLDKYFLLESDENRLVVEPFSANMYLAEDRIMGFEMLVKKDCNYTLHYVNTAVATTDIPSNLNFLIRQRRRWQNGSFFAGLYALKEWSRLYTESGHSFGRKIILTLELIYMSVNVLMTLTQLANMFLTFAIVLNSEFGRESVTSYALNAIYLTITAVQFIYALGNDPRDNKEVYQICYIFYGVLFMFTMFCCSLNDFLIASNVLHDDSSRCIRSLCCMCVLLRHNRLFNRSRAVLRDYSHYDPISVNILIAFDRSFMLPTFMNIFIIYSFCNIHDITWGTRDSNLINNEKAQHAMEVSYSFSHSVILATSSSDRSSSYSGRLPTFFMLAAFFSFLFSRFS</sequence>
<evidence type="ECO:0000256" key="1">
    <source>
        <dbReference type="ARBA" id="ARBA00004651"/>
    </source>
</evidence>
<dbReference type="Proteomes" id="UP000008312">
    <property type="component" value="Unassembled WGS sequence"/>
</dbReference>
<name>D8M4J6_BLAHO</name>
<evidence type="ECO:0000256" key="2">
    <source>
        <dbReference type="ARBA" id="ARBA00012543"/>
    </source>
</evidence>
<dbReference type="GO" id="GO:0004100">
    <property type="term" value="F:chitin synthase activity"/>
    <property type="evidence" value="ECO:0007669"/>
    <property type="project" value="UniProtKB-EC"/>
</dbReference>
<keyword evidence="9" id="KW-0961">Cell wall biogenesis/degradation</keyword>
<dbReference type="RefSeq" id="XP_012897033.1">
    <property type="nucleotide sequence ID" value="XM_013041579.1"/>
</dbReference>
<keyword evidence="3" id="KW-1003">Cell membrane</keyword>
<keyword evidence="5" id="KW-0808">Transferase</keyword>
<dbReference type="PANTHER" id="PTHR22914:SF9">
    <property type="entry name" value="CHITIN SYNTHASE 1"/>
    <property type="match status" value="1"/>
</dbReference>
<dbReference type="EC" id="2.4.1.16" evidence="2"/>
<feature type="transmembrane region" description="Helical" evidence="10">
    <location>
        <begin position="435"/>
        <end position="460"/>
    </location>
</feature>
<keyword evidence="4" id="KW-0328">Glycosyltransferase</keyword>
<comment type="subcellular location">
    <subcellularLocation>
        <location evidence="1">Cell membrane</location>
        <topology evidence="1">Multi-pass membrane protein</topology>
    </subcellularLocation>
</comment>
<keyword evidence="6 10" id="KW-0812">Transmembrane</keyword>
<gene>
    <name evidence="11" type="ORF">GSBLH_T00002946001</name>
</gene>
<proteinExistence type="predicted"/>
<protein>
    <recommendedName>
        <fullName evidence="2">chitin synthase</fullName>
        <ecNumber evidence="2">2.4.1.16</ecNumber>
    </recommendedName>
</protein>
<dbReference type="GO" id="GO:0005886">
    <property type="term" value="C:plasma membrane"/>
    <property type="evidence" value="ECO:0007669"/>
    <property type="project" value="UniProtKB-SubCell"/>
</dbReference>
<dbReference type="InterPro" id="IPR029044">
    <property type="entry name" value="Nucleotide-diphossugar_trans"/>
</dbReference>
<feature type="transmembrane region" description="Helical" evidence="10">
    <location>
        <begin position="649"/>
        <end position="666"/>
    </location>
</feature>
<evidence type="ECO:0000256" key="4">
    <source>
        <dbReference type="ARBA" id="ARBA00022676"/>
    </source>
</evidence>
<dbReference type="InParanoid" id="D8M4J6"/>
<feature type="transmembrane region" description="Helical" evidence="10">
    <location>
        <begin position="472"/>
        <end position="491"/>
    </location>
</feature>
<keyword evidence="7 10" id="KW-1133">Transmembrane helix</keyword>